<organism evidence="6 7">
    <name type="scientific">Mortierella alpina</name>
    <name type="common">Oleaginous fungus</name>
    <name type="synonym">Mortierella renispora</name>
    <dbReference type="NCBI Taxonomy" id="64518"/>
    <lineage>
        <taxon>Eukaryota</taxon>
        <taxon>Fungi</taxon>
        <taxon>Fungi incertae sedis</taxon>
        <taxon>Mucoromycota</taxon>
        <taxon>Mortierellomycotina</taxon>
        <taxon>Mortierellomycetes</taxon>
        <taxon>Mortierellales</taxon>
        <taxon>Mortierellaceae</taxon>
        <taxon>Mortierella</taxon>
    </lineage>
</organism>
<feature type="region of interest" description="Disordered" evidence="2">
    <location>
        <begin position="799"/>
        <end position="819"/>
    </location>
</feature>
<feature type="compositionally biased region" description="Acidic residues" evidence="2">
    <location>
        <begin position="494"/>
        <end position="511"/>
    </location>
</feature>
<dbReference type="GO" id="GO:0050290">
    <property type="term" value="F:sphingomyelin phosphodiesterase D activity"/>
    <property type="evidence" value="ECO:0007669"/>
    <property type="project" value="InterPro"/>
</dbReference>
<feature type="region of interest" description="Disordered" evidence="2">
    <location>
        <begin position="2404"/>
        <end position="2429"/>
    </location>
</feature>
<feature type="compositionally biased region" description="Low complexity" evidence="2">
    <location>
        <begin position="728"/>
        <end position="751"/>
    </location>
</feature>
<dbReference type="Gene3D" id="1.10.840.10">
    <property type="entry name" value="Ras guanine-nucleotide exchange factors catalytic domain"/>
    <property type="match status" value="1"/>
</dbReference>
<dbReference type="PROSITE" id="PS50009">
    <property type="entry name" value="RASGEF_CAT"/>
    <property type="match status" value="1"/>
</dbReference>
<accession>A0A9P8CUR6</accession>
<dbReference type="Gene3D" id="3.40.50.1820">
    <property type="entry name" value="alpha/beta hydrolase"/>
    <property type="match status" value="1"/>
</dbReference>
<feature type="domain" description="Ras-GEF" evidence="4">
    <location>
        <begin position="1194"/>
        <end position="1572"/>
    </location>
</feature>
<dbReference type="EMBL" id="JAIFTL010000236">
    <property type="protein sequence ID" value="KAG9321038.1"/>
    <property type="molecule type" value="Genomic_DNA"/>
</dbReference>
<feature type="region of interest" description="Disordered" evidence="2">
    <location>
        <begin position="715"/>
        <end position="764"/>
    </location>
</feature>
<keyword evidence="1" id="KW-0344">Guanine-nucleotide releasing factor</keyword>
<dbReference type="SMART" id="SM00229">
    <property type="entry name" value="RasGEFN"/>
    <property type="match status" value="1"/>
</dbReference>
<sequence length="3287" mass="367157">MNMLSSHHDIICHRTDDTSRLDTFLPQPSASLSTTSSSLQHVSPWILPPIPDFSELGLRFDKSRTSSPNAIATDGTAPLTTHRSFSDLHDPTEQHYPRLTAATGFTTTTHSVGSNGLRNNMKQQNPHWSLPPPCRKSNAPVAQDMVPDLESSIFDDLQSDSNETFIVWNIPLLSSRPTQSSADTTSSPMPSTPSTQSSTLLPAHTPTSSTAHSYQASTSLTVSTADPVNGRSPQDRVVSKPFEGPDKDSKQDLERAADTRQNAALNTRVSEARHAPAHDRLIMAATAEKLVQKLTSEIDYTFLTDFFLIYRLFITPAALLKLFMLRFEWALLDNTPERQIVRIRTFVTLRHWLLNYFGYDFMGSRSLRQTLGAFLQSLAKHPLVITSPRDQRIAKELRRYTQSLKKLHYRTKAQEKLERQSRRHGSRSRRCPTKRRSAKNHEWSPEATSTASFHGTRTTSSRRSSCISETPKRRSVQCSLATDEVAVEFRSSDQSDEDDTTDESSNDDMSDLSDGSQTESSDDDLSFGQRSSEDDLTDLDDGDMQDEDVDTDADNGEERDHGILDDPQEPRTSFPRPSATSPPFGSLRSHCLTYSVISSVPSRYAGRGAHPNFKLGEESNHRTSNRNSHRQSQQGSMGEQQVIRPKRHSRPISSAVPSVPAAGHGPPLSTRSSIRSIEPYMNPPPRSVGSSEKRRTWSKYMSATVGQLSKMKRVFSSGAGKSHRHSHSSSSIPSLSGRSRRGAVSSAGQSRPSRCWQGNRSDPEGEKISHYLLGSCTGMSVLLSTSDVRRLSMDHRYAAERGQQRDDAGSGWSSDDDYSQYEMTRRGSEQMNAPVDYMPEIQLHQLDPLEPQQDPQACETSWQQIPYIPYVNGSFTAFAVDFEQNPNAPAGDRRYVAAGSVEGGAKDKSVAANAIVPTDPITRPAHVLRRTPRLDQSHRESWVTFSSTGSSVLNGSYPTPSRPIQERGVNIMDQSVERLYSTHQQHGRQLFSHLINHGRSVPSHRITPARRHSANLQCLDGWRTLSLSGEHGQSSKALASSLRTSTFDTYGKSCRTNTAPSALNSARPNMGPRSHSHPEKSCSKSDAEVNFLAVKDAPMPRIDLDSRALGRCRHWTQSRHGCCQHGSERPNDSTSGTTTPSMASQPHSRQPNHYYQHSAQFQRRATDPQLFHSLRPAAVSPRRPQPPSIVLRYRSEMIAQQLCLIERDLLSKVEWYELLDAGWTKKTAPEAVSDPMVPAGRNGAMTDPNSILLDPHTPNPAAAGRHRNPRPERNQKAKDSPGIKRLVDRFNLTCQWVTSEIVRTQDLEMRVKVVEKFIRIAQTCYNHSNFSSLMQLMLGLQAHSVSRLSQTWARVRSQEMSVMHDLVEFTSPFHNWKHLREAMRCIADEWGGSSSEAGKEPVAGEAKAKSTLARARKAATSRNGHVIFNKVSRASHGKISSAQSDSAKSRLSSSVAQELDLITDAANNPRKQRGCIPFLGLYLSDLVFNSELPSFVDPKRGTSAPEAQEQKTLPPRCPLINIHKHRTTATIIKRVLTFRMIASRYPFQHEVEVQAELLSIQSLDPTDLSQLSALPTMSFEGLERLLVGSVPTACANLTNHLNQCFESDVHAKSFYEFLPRLCEILYGSKESRGWLHLPMSKTEESPLYELIRPRGVLMRFLLSRCMDTGFIYEMLPDSLPKRTQSKLDPTQYHSLPPMYLSRVNLVKTTAPVGTQKTMTQITKVNLTFNMLEYFVFYFAYALMLDDDDVNGRGMRRTEPKLPFRIVGLPPNSTMAATSRQSIGPTGSVQKAPASRVLVDGSFYNLYQEYLLYFLPHPDTPTKKRALDIFNDPIIESSADRHQTQLSISEFFIGTLVELWLGQNDKGVDNRPTLSHVHGMNQTFRYTQPGEDVAACVRDLISHLYTSDVSQYVLGGDSVPSQVPDASGKLGPNLVGLARRSAYQCFRPQLYTFLQLGLKYWPLDDSFPRLVDAWLMWITPWRYGLRDAPVSGDVVSEKWQPFVFDNLLFYTVLFELYLPRLSNAVQSSRSMTVPAPLTLAKELRSIQKVMKVYEAANLKEILKVAEQAIVWPESYTDVSSDGGFSSVSSGRTDATGAFLASMVGALQRQIIQLEGYNFKYEALFVVEGTGRSKIRMLLTKLGNAVDFRQAQITALEAKAKSEADQGMAWGLLSSTFNNLMSTPQPKTVSQDVRVFQNELKQLRTTMSVVGAVFDLDPAVITSFEKQQQGTHSRGGILTQEELEQMIPPLEEEEAAMGLLGLDQPRKYVPSGLVKKSAEDIIVPPSKLEDIVLSYESEFLVKLTRRAEAYLTPKWHNLTRGLPLPGRVRSSKVHLRWLASIPNLTFFGAILLAILTVFALKALVTSTGDGRSIQQEQEPHTVWKSFREDTPMARYDAHVQSVPVYRWEKPGATENPQKPRHRPSRTAAAADPRLHLREAPLTMPSSSISDLSDSPMEPSIDTMMPTFRYMVHRKLRRKAHGQYRKHSTRRYIFSAIVIGLFLTLIGIGAQKFELARTWPQLALIVVLLLAMIYIVVKVSIVIRWCFYWLVLATLVLFALDRGSLFEKIRFGPVPDPDGDTILKAKIVLIVLALLEGLTLSVVFLLRVAYPRIILRARWLNCRRWWRIKETPQPLSISVNYRTIMFSYLSWDPDEYRLQRSSVSYVGEFDELGNPHGLGEWTDHTFTGEALQGIWEHGVPVGPFKSQEYGTGNAFSNIRIGFCKNSTDKNNSTTFNSARDPKGISYGAASVECSISGKFFHHLPYVRIMGEAILRSDLEKKARDDIATPAIVLTYPLSFLSTFAESLQSRPSIRGSFRGVSSPRSAPLSKSVVIRYTDRGISIPGYIRSRRKTDLNSVTVRRVCPPNLGLEGQPLTAIYSREARGGGSSSPGPTPTLVLPSGIEGTSNASITSDDSDNDAGKQHVLLDGSGESEDRDHRRSTDREKRRRMSQVGLMVEGWRHVLDVDGRVSSALSASRAGYEALVFVHGYNCPLTYGIARLGQLLSLGEFPPYIKPFVFSWPSSITMGYFKAKSVGCSDDVAKDLQQFIADLREAGYQRVHVLAHSMGARIVLSALRKGYLNGVLAEREVVDAESSFASAVGSDVGLRSRRTVRYRDSMPGHHGRSSSIRSLEAENSAGPIQLATFTLLNPDADLDMFLEEDYWTLSKYCPHITLYADAHDGALFWSEVLGQKKSLGRHPRTLVYAPTGEVLDVDVIDTTSLDVNIHSIRHNFFNLNRMLVDDLFDVVVLGRRANEREGRLSSRWTFSPDGTENGEVYTFLCAPSYVVNK</sequence>
<feature type="region of interest" description="Disordered" evidence="2">
    <location>
        <begin position="1394"/>
        <end position="1415"/>
    </location>
</feature>
<dbReference type="GO" id="GO:0007264">
    <property type="term" value="P:small GTPase-mediated signal transduction"/>
    <property type="evidence" value="ECO:0007669"/>
    <property type="project" value="InterPro"/>
</dbReference>
<feature type="compositionally biased region" description="Polar residues" evidence="2">
    <location>
        <begin position="446"/>
        <end position="455"/>
    </location>
</feature>
<dbReference type="GO" id="GO:0005085">
    <property type="term" value="F:guanyl-nucleotide exchange factor activity"/>
    <property type="evidence" value="ECO:0007669"/>
    <property type="project" value="UniProtKB-KW"/>
</dbReference>
<dbReference type="InterPro" id="IPR010297">
    <property type="entry name" value="DUF900_hydrolase"/>
</dbReference>
<evidence type="ECO:0000256" key="2">
    <source>
        <dbReference type="SAM" id="MobiDB-lite"/>
    </source>
</evidence>
<feature type="compositionally biased region" description="Basic residues" evidence="2">
    <location>
        <begin position="421"/>
        <end position="438"/>
    </location>
</feature>
<evidence type="ECO:0000313" key="6">
    <source>
        <dbReference type="EMBL" id="KAG9321038.1"/>
    </source>
</evidence>
<feature type="compositionally biased region" description="Basic and acidic residues" evidence="2">
    <location>
        <begin position="2930"/>
        <end position="2942"/>
    </location>
</feature>
<dbReference type="Pfam" id="PF00617">
    <property type="entry name" value="RasGEF"/>
    <property type="match status" value="1"/>
</dbReference>
<keyword evidence="3" id="KW-0472">Membrane</keyword>
<evidence type="ECO:0000313" key="7">
    <source>
        <dbReference type="Proteomes" id="UP000717515"/>
    </source>
</evidence>
<evidence type="ECO:0000256" key="1">
    <source>
        <dbReference type="PROSITE-ProRule" id="PRU00168"/>
    </source>
</evidence>
<dbReference type="PANTHER" id="PTHR36513:SF1">
    <property type="entry name" value="TRANSMEMBRANE PROTEIN"/>
    <property type="match status" value="1"/>
</dbReference>
<feature type="domain" description="N-terminal Ras-GEF" evidence="5">
    <location>
        <begin position="278"/>
        <end position="401"/>
    </location>
</feature>
<feature type="region of interest" description="Disordered" evidence="2">
    <location>
        <begin position="2879"/>
        <end position="2947"/>
    </location>
</feature>
<dbReference type="Gene3D" id="1.20.870.10">
    <property type="entry name" value="Son of sevenless (SoS) protein Chain: S domain 1"/>
    <property type="match status" value="1"/>
</dbReference>
<reference evidence="6" key="1">
    <citation type="submission" date="2021-07" db="EMBL/GenBank/DDBJ databases">
        <title>Draft genome of Mortierella alpina, strain LL118, isolated from an aspen leaf litter sample.</title>
        <authorList>
            <person name="Yang S."/>
            <person name="Vinatzer B.A."/>
        </authorList>
    </citation>
    <scope>NUCLEOTIDE SEQUENCE</scope>
    <source>
        <strain evidence="6">LL118</strain>
    </source>
</reference>
<feature type="transmembrane region" description="Helical" evidence="3">
    <location>
        <begin position="2584"/>
        <end position="2607"/>
    </location>
</feature>
<feature type="compositionally biased region" description="Polar residues" evidence="2">
    <location>
        <begin position="205"/>
        <end position="226"/>
    </location>
</feature>
<dbReference type="SMART" id="SM00147">
    <property type="entry name" value="RasGEF"/>
    <property type="match status" value="1"/>
</dbReference>
<dbReference type="InterPro" id="IPR036964">
    <property type="entry name" value="RASGEF_cat_dom_sf"/>
</dbReference>
<feature type="region of interest" description="Disordered" evidence="2">
    <location>
        <begin position="1120"/>
        <end position="1152"/>
    </location>
</feature>
<feature type="transmembrane region" description="Helical" evidence="3">
    <location>
        <begin position="2489"/>
        <end position="2510"/>
    </location>
</feature>
<feature type="compositionally biased region" description="Polar residues" evidence="2">
    <location>
        <begin position="2901"/>
        <end position="2910"/>
    </location>
</feature>
<feature type="region of interest" description="Disordered" evidence="2">
    <location>
        <begin position="1245"/>
        <end position="1281"/>
    </location>
</feature>
<dbReference type="InterPro" id="IPR001895">
    <property type="entry name" value="RASGEF_cat_dom"/>
</dbReference>
<evidence type="ECO:0000256" key="3">
    <source>
        <dbReference type="SAM" id="Phobius"/>
    </source>
</evidence>
<feature type="compositionally biased region" description="Basic and acidic residues" evidence="2">
    <location>
        <begin position="233"/>
        <end position="254"/>
    </location>
</feature>
<feature type="region of interest" description="Disordered" evidence="2">
    <location>
        <begin position="175"/>
        <end position="254"/>
    </location>
</feature>
<dbReference type="InterPro" id="IPR024129">
    <property type="entry name" value="Sphingomy_SMPD4"/>
</dbReference>
<keyword evidence="3" id="KW-0812">Transmembrane</keyword>
<name>A0A9P8CUR6_MORAP</name>
<dbReference type="Pfam" id="PF05990">
    <property type="entry name" value="DUF900"/>
    <property type="match status" value="1"/>
</dbReference>
<feature type="region of interest" description="Disordered" evidence="2">
    <location>
        <begin position="411"/>
        <end position="588"/>
    </location>
</feature>
<dbReference type="SUPFAM" id="SSF48366">
    <property type="entry name" value="Ras GEF"/>
    <property type="match status" value="1"/>
</dbReference>
<feature type="region of interest" description="Disordered" evidence="2">
    <location>
        <begin position="1056"/>
        <end position="1084"/>
    </location>
</feature>
<feature type="compositionally biased region" description="Basic and acidic residues" evidence="2">
    <location>
        <begin position="1269"/>
        <end position="1281"/>
    </location>
</feature>
<feature type="compositionally biased region" description="Polar residues" evidence="2">
    <location>
        <begin position="630"/>
        <end position="639"/>
    </location>
</feature>
<gene>
    <name evidence="6" type="ORF">KVV02_002468</name>
</gene>
<feature type="compositionally biased region" description="Low complexity" evidence="2">
    <location>
        <begin position="456"/>
        <end position="465"/>
    </location>
</feature>
<feature type="compositionally biased region" description="Polar residues" evidence="2">
    <location>
        <begin position="1132"/>
        <end position="1152"/>
    </location>
</feature>
<dbReference type="Pfam" id="PF14724">
    <property type="entry name" value="mit_SMPDase"/>
    <property type="match status" value="1"/>
</dbReference>
<dbReference type="Pfam" id="PF00618">
    <property type="entry name" value="RasGEF_N"/>
    <property type="match status" value="1"/>
</dbReference>
<comment type="caution">
    <text evidence="6">The sequence shown here is derived from an EMBL/GenBank/DDBJ whole genome shotgun (WGS) entry which is preliminary data.</text>
</comment>
<feature type="compositionally biased region" description="Basic and acidic residues" evidence="2">
    <location>
        <begin position="799"/>
        <end position="808"/>
    </location>
</feature>
<dbReference type="InterPro" id="IPR000651">
    <property type="entry name" value="Ras-like_Gua-exchang_fac_N"/>
</dbReference>
<evidence type="ECO:0000259" key="4">
    <source>
        <dbReference type="PROSITE" id="PS50009"/>
    </source>
</evidence>
<dbReference type="PROSITE" id="PS50212">
    <property type="entry name" value="RASGEF_NTER"/>
    <property type="match status" value="1"/>
</dbReference>
<dbReference type="SUPFAM" id="SSF53474">
    <property type="entry name" value="alpha/beta-Hydrolases"/>
    <property type="match status" value="1"/>
</dbReference>
<protein>
    <submittedName>
        <fullName evidence="6">Uncharacterized protein</fullName>
    </submittedName>
</protein>
<feature type="transmembrane region" description="Helical" evidence="3">
    <location>
        <begin position="2342"/>
        <end position="2362"/>
    </location>
</feature>
<feature type="transmembrane region" description="Helical" evidence="3">
    <location>
        <begin position="2516"/>
        <end position="2534"/>
    </location>
</feature>
<feature type="region of interest" description="Disordered" evidence="2">
    <location>
        <begin position="602"/>
        <end position="696"/>
    </location>
</feature>
<proteinExistence type="predicted"/>
<feature type="compositionally biased region" description="Acidic residues" evidence="2">
    <location>
        <begin position="534"/>
        <end position="555"/>
    </location>
</feature>
<dbReference type="Proteomes" id="UP000717515">
    <property type="component" value="Unassembled WGS sequence"/>
</dbReference>
<dbReference type="InterPro" id="IPR029058">
    <property type="entry name" value="AB_hydrolase_fold"/>
</dbReference>
<keyword evidence="3" id="KW-1133">Transmembrane helix</keyword>
<feature type="compositionally biased region" description="Polar residues" evidence="2">
    <location>
        <begin position="1056"/>
        <end position="1067"/>
    </location>
</feature>
<dbReference type="CDD" id="cd06224">
    <property type="entry name" value="REM"/>
    <property type="match status" value="1"/>
</dbReference>
<feature type="compositionally biased region" description="Low complexity" evidence="2">
    <location>
        <begin position="180"/>
        <end position="199"/>
    </location>
</feature>
<evidence type="ECO:0000259" key="5">
    <source>
        <dbReference type="PROSITE" id="PS50212"/>
    </source>
</evidence>
<dbReference type="PANTHER" id="PTHR36513">
    <property type="entry name" value="ABC TRANSMEMBRANE TYPE-1 DOMAIN-CONTAINING PROTEIN"/>
    <property type="match status" value="1"/>
</dbReference>
<dbReference type="InterPro" id="IPR023578">
    <property type="entry name" value="Ras_GEF_dom_sf"/>
</dbReference>